<dbReference type="AlphaFoldDB" id="I6SZI7"/>
<proteinExistence type="predicted"/>
<protein>
    <submittedName>
        <fullName evidence="2">Uncharacterized protein</fullName>
    </submittedName>
</protein>
<keyword evidence="1" id="KW-0472">Membrane</keyword>
<dbReference type="HOGENOM" id="CLU_082980_0_0_9"/>
<evidence type="ECO:0000256" key="1">
    <source>
        <dbReference type="SAM" id="Phobius"/>
    </source>
</evidence>
<dbReference type="RefSeq" id="WP_014834573.1">
    <property type="nucleotide sequence ID" value="NC_018081.1"/>
</dbReference>
<dbReference type="EMBL" id="CP003504">
    <property type="protein sequence ID" value="AFM70932.1"/>
    <property type="molecule type" value="Genomic_DNA"/>
</dbReference>
<sequence length="284" mass="32834">MKKRKQWRKVPKMILAFICSLSLFAIFVLGILKITLFNQNFMIRAVESSHYGKTITKEINHTIADVGRGANISQKWLNQTVSESLVNDNIKQYIHSIYAGSTFQLEGEKQIEETVQSQLESYGKEKNYPRNAEFETTVNKLKKVSIETVRRDIEIPYFALYGKKIMAYTSTLNLLLIFAVAFFGILFSAIISLNKPFFHLIIRYLAYVIGGAGLMVGALPTYLYVTRLIERLGIHSEALYLFLTTYLKNFLFMFMKFGLFSILLSLFLFGVSEFFRKKIVRREK</sequence>
<feature type="transmembrane region" description="Helical" evidence="1">
    <location>
        <begin position="172"/>
        <end position="193"/>
    </location>
</feature>
<keyword evidence="3" id="KW-1185">Reference proteome</keyword>
<evidence type="ECO:0000313" key="2">
    <source>
        <dbReference type="EMBL" id="AFM70932.1"/>
    </source>
</evidence>
<evidence type="ECO:0000313" key="3">
    <source>
        <dbReference type="Proteomes" id="UP000002895"/>
    </source>
</evidence>
<dbReference type="Proteomes" id="UP000002895">
    <property type="component" value="Chromosome"/>
</dbReference>
<gene>
    <name evidence="2" type="ordered locus">EHR_10180</name>
</gene>
<dbReference type="KEGG" id="ehr:EHR_10180"/>
<organism evidence="2 3">
    <name type="scientific">Enterococcus hirae (strain ATCC 9790 / DSM 20160 / JCM 8729 / LMG 6399 / NBRC 3181 / NCIMB 6459 / NCDO 1258 / NCTC 12367 / WDCM 00089 / R)</name>
    <dbReference type="NCBI Taxonomy" id="768486"/>
    <lineage>
        <taxon>Bacteria</taxon>
        <taxon>Bacillati</taxon>
        <taxon>Bacillota</taxon>
        <taxon>Bacilli</taxon>
        <taxon>Lactobacillales</taxon>
        <taxon>Enterococcaceae</taxon>
        <taxon>Enterococcus</taxon>
    </lineage>
</organism>
<accession>I6SZI7</accession>
<dbReference type="OrthoDB" id="2192550at2"/>
<feature type="transmembrane region" description="Helical" evidence="1">
    <location>
        <begin position="250"/>
        <end position="275"/>
    </location>
</feature>
<dbReference type="PATRIC" id="fig|768486.3.peg.1925"/>
<keyword evidence="1" id="KW-0812">Transmembrane</keyword>
<feature type="transmembrane region" description="Helical" evidence="1">
    <location>
        <begin position="205"/>
        <end position="225"/>
    </location>
</feature>
<reference evidence="2 3" key="1">
    <citation type="journal article" date="2012" name="J. Bacteriol.">
        <title>Genome sequence of Enterococcus hirae (Streptococcus faecalis) ATCC 9790, a model organism for the study of ion transport, bioenergetics, and copper homeostasis.</title>
        <authorList>
            <person name="Gaechter T."/>
            <person name="Wunderlin C."/>
            <person name="Schmidheini T."/>
            <person name="Solioz M."/>
        </authorList>
    </citation>
    <scope>NUCLEOTIDE SEQUENCE [LARGE SCALE GENOMIC DNA]</scope>
    <source>
        <strain evidence="3">ATCC 9790 / DSM 20160 / JCM 8729 / LMG 6399 / NBRC 3181 / NCIMB 6459 / NCDO 1258 / NCTC 12367 / WDCM 00089 / R</strain>
    </source>
</reference>
<dbReference type="eggNOG" id="ENOG503322V">
    <property type="taxonomic scope" value="Bacteria"/>
</dbReference>
<name>I6SZI7_ENTHA</name>
<keyword evidence="1" id="KW-1133">Transmembrane helix</keyword>